<organism evidence="2 3">
    <name type="scientific">Chironomus riparius</name>
    <dbReference type="NCBI Taxonomy" id="315576"/>
    <lineage>
        <taxon>Eukaryota</taxon>
        <taxon>Metazoa</taxon>
        <taxon>Ecdysozoa</taxon>
        <taxon>Arthropoda</taxon>
        <taxon>Hexapoda</taxon>
        <taxon>Insecta</taxon>
        <taxon>Pterygota</taxon>
        <taxon>Neoptera</taxon>
        <taxon>Endopterygota</taxon>
        <taxon>Diptera</taxon>
        <taxon>Nematocera</taxon>
        <taxon>Chironomoidea</taxon>
        <taxon>Chironomidae</taxon>
        <taxon>Chironominae</taxon>
        <taxon>Chironomus</taxon>
    </lineage>
</organism>
<dbReference type="SUPFAM" id="SSF52047">
    <property type="entry name" value="RNI-like"/>
    <property type="match status" value="1"/>
</dbReference>
<reference evidence="2" key="2">
    <citation type="submission" date="2022-10" db="EMBL/GenBank/DDBJ databases">
        <authorList>
            <consortium name="ENA_rothamsted_submissions"/>
            <consortium name="culmorum"/>
            <person name="King R."/>
        </authorList>
    </citation>
    <scope>NUCLEOTIDE SEQUENCE</scope>
</reference>
<dbReference type="Gene3D" id="3.80.10.10">
    <property type="entry name" value="Ribonuclease Inhibitor"/>
    <property type="match status" value="1"/>
</dbReference>
<reference evidence="2" key="1">
    <citation type="submission" date="2022-01" db="EMBL/GenBank/DDBJ databases">
        <authorList>
            <person name="King R."/>
        </authorList>
    </citation>
    <scope>NUCLEOTIDE SEQUENCE</scope>
</reference>
<dbReference type="InterPro" id="IPR036047">
    <property type="entry name" value="F-box-like_dom_sf"/>
</dbReference>
<keyword evidence="3" id="KW-1185">Reference proteome</keyword>
<dbReference type="Gene3D" id="1.20.1280.50">
    <property type="match status" value="1"/>
</dbReference>
<dbReference type="EMBL" id="OU895880">
    <property type="protein sequence ID" value="CAG9810723.1"/>
    <property type="molecule type" value="Genomic_DNA"/>
</dbReference>
<feature type="region of interest" description="Disordered" evidence="1">
    <location>
        <begin position="151"/>
        <end position="341"/>
    </location>
</feature>
<gene>
    <name evidence="2" type="ORF">CHIRRI_LOCUS13536</name>
</gene>
<dbReference type="SUPFAM" id="SSF81383">
    <property type="entry name" value="F-box domain"/>
    <property type="match status" value="1"/>
</dbReference>
<dbReference type="AlphaFoldDB" id="A0A9N9S6Z0"/>
<accession>A0A9N9S6Z0</accession>
<evidence type="ECO:0000256" key="1">
    <source>
        <dbReference type="SAM" id="MobiDB-lite"/>
    </source>
</evidence>
<dbReference type="InterPro" id="IPR032675">
    <property type="entry name" value="LRR_dom_sf"/>
</dbReference>
<evidence type="ECO:0000313" key="2">
    <source>
        <dbReference type="EMBL" id="CAG9810723.1"/>
    </source>
</evidence>
<feature type="compositionally biased region" description="Basic and acidic residues" evidence="1">
    <location>
        <begin position="161"/>
        <end position="176"/>
    </location>
</feature>
<proteinExistence type="predicted"/>
<name>A0A9N9S6Z0_9DIPT</name>
<evidence type="ECO:0008006" key="4">
    <source>
        <dbReference type="Google" id="ProtNLM"/>
    </source>
</evidence>
<feature type="compositionally biased region" description="Basic and acidic residues" evidence="1">
    <location>
        <begin position="230"/>
        <end position="251"/>
    </location>
</feature>
<protein>
    <recommendedName>
        <fullName evidence="4">F-box domain-containing protein</fullName>
    </recommendedName>
</protein>
<feature type="compositionally biased region" description="Low complexity" evidence="1">
    <location>
        <begin position="204"/>
        <end position="214"/>
    </location>
</feature>
<evidence type="ECO:0000313" key="3">
    <source>
        <dbReference type="Proteomes" id="UP001153620"/>
    </source>
</evidence>
<dbReference type="CDD" id="cd09917">
    <property type="entry name" value="F-box_SF"/>
    <property type="match status" value="1"/>
</dbReference>
<dbReference type="Proteomes" id="UP001153620">
    <property type="component" value="Chromosome 4"/>
</dbReference>
<feature type="compositionally biased region" description="Acidic residues" evidence="1">
    <location>
        <begin position="326"/>
        <end position="337"/>
    </location>
</feature>
<feature type="compositionally biased region" description="Basic and acidic residues" evidence="1">
    <location>
        <begin position="295"/>
        <end position="304"/>
    </location>
</feature>
<sequence length="723" mass="83331">MMTNLTKSASNTYKSNRRLLQKLEKQFIRDLKLRLPNEIIMKIISFLDSPKDIKNCMMICKETRTTIFSKQECMRKFEFNLNDMLIDWRQGIEFLQVRGKGIRNFRYELFIGSRPLMRLVLNQMPNLEELRFEKKKIWLVKDKKDAVHEDFGEDDDFSANNDDRDKLNGHDDDKTDLKRKKPRSNGCLDGKSGENGKFGENGEFGENNEFSENGEFGRKDGFGEIGKNGNIDKNDRFDNKIVLSKTKEPSNKMDQIIEPTTTLNTDPTNSDNHSDSDNGFNSELETEDDNDSDDDSYKESIHSSDDDESSIDAESVGEVEIHSDESSDEFSSDEEDLDAAKEPARLSKLKNLKINLEDLQDFVDNSKDVKAVEKLSVTLSEFENEEVLVTFLNNQVNLKELELVKHKRLKELNLPTAQNPKFNINLKKLKVKLDCRNYENLANFMISQVDSLEELEFSVGLYRNTENFINFFLNAVNLTTLTLREGIAKFIGNIDDLRLENVKYFDQKNQSMDLDTIYSIFPNLETLKCFSTSSITVSNPKLTSLELKNCDLNCLRFTALPNLKNFTVTMNLKNVNEESWTHFAGLCHNIENLSIQTYDYEFSNDQSQQVKSLCILENLRLLPKLQNVSYKTMAMPRRISEFQCAAVDTELVKIDINVEKKVAKVSQFLAQNHRGTLIKLLNDFEGFTFHEIRADEPKKIKIDPRMFVGGEEPAAKRQKESED</sequence>
<feature type="compositionally biased region" description="Polar residues" evidence="1">
    <location>
        <begin position="258"/>
        <end position="281"/>
    </location>
</feature>
<feature type="compositionally biased region" description="Acidic residues" evidence="1">
    <location>
        <begin position="305"/>
        <end position="317"/>
    </location>
</feature>
<feature type="compositionally biased region" description="Acidic residues" evidence="1">
    <location>
        <begin position="284"/>
        <end position="294"/>
    </location>
</feature>